<sequence length="83" mass="9577">MKEINHCVEHVVDYGRLIGQGGDWWRIEWGGGSVHCRNGRVWRAAQRRLAGLPSRSQWSPSLIGYECSIMMDGRYNGEQFRVL</sequence>
<comment type="caution">
    <text evidence="1">The sequence shown here is derived from an EMBL/GenBank/DDBJ whole genome shotgun (WGS) entry which is preliminary data.</text>
</comment>
<protein>
    <submittedName>
        <fullName evidence="1">Uncharacterized protein</fullName>
    </submittedName>
</protein>
<name>A0ABD2AM78_VESMC</name>
<gene>
    <name evidence="1" type="ORF">V1477_020548</name>
</gene>
<keyword evidence="2" id="KW-1185">Reference proteome</keyword>
<dbReference type="Proteomes" id="UP001607303">
    <property type="component" value="Unassembled WGS sequence"/>
</dbReference>
<dbReference type="EMBL" id="JAYRBN010000116">
    <property type="protein sequence ID" value="KAL2721728.1"/>
    <property type="molecule type" value="Genomic_DNA"/>
</dbReference>
<evidence type="ECO:0000313" key="1">
    <source>
        <dbReference type="EMBL" id="KAL2721728.1"/>
    </source>
</evidence>
<proteinExistence type="predicted"/>
<dbReference type="AlphaFoldDB" id="A0ABD2AM78"/>
<organism evidence="1 2">
    <name type="scientific">Vespula maculifrons</name>
    <name type="common">Eastern yellow jacket</name>
    <name type="synonym">Wasp</name>
    <dbReference type="NCBI Taxonomy" id="7453"/>
    <lineage>
        <taxon>Eukaryota</taxon>
        <taxon>Metazoa</taxon>
        <taxon>Ecdysozoa</taxon>
        <taxon>Arthropoda</taxon>
        <taxon>Hexapoda</taxon>
        <taxon>Insecta</taxon>
        <taxon>Pterygota</taxon>
        <taxon>Neoptera</taxon>
        <taxon>Endopterygota</taxon>
        <taxon>Hymenoptera</taxon>
        <taxon>Apocrita</taxon>
        <taxon>Aculeata</taxon>
        <taxon>Vespoidea</taxon>
        <taxon>Vespidae</taxon>
        <taxon>Vespinae</taxon>
        <taxon>Vespula</taxon>
    </lineage>
</organism>
<evidence type="ECO:0000313" key="2">
    <source>
        <dbReference type="Proteomes" id="UP001607303"/>
    </source>
</evidence>
<reference evidence="1 2" key="1">
    <citation type="journal article" date="2024" name="Ann. Entomol. Soc. Am.">
        <title>Genomic analyses of the southern and eastern yellowjacket wasps (Hymenoptera: Vespidae) reveal evolutionary signatures of social life.</title>
        <authorList>
            <person name="Catto M.A."/>
            <person name="Caine P.B."/>
            <person name="Orr S.E."/>
            <person name="Hunt B.G."/>
            <person name="Goodisman M.A.D."/>
        </authorList>
    </citation>
    <scope>NUCLEOTIDE SEQUENCE [LARGE SCALE GENOMIC DNA]</scope>
    <source>
        <strain evidence="1">232</strain>
        <tissue evidence="1">Head and thorax</tissue>
    </source>
</reference>
<accession>A0ABD2AM78</accession>